<feature type="transmembrane region" description="Helical" evidence="1">
    <location>
        <begin position="28"/>
        <end position="48"/>
    </location>
</feature>
<keyword evidence="3" id="KW-0430">Lectin</keyword>
<dbReference type="SUPFAM" id="SSF49899">
    <property type="entry name" value="Concanavalin A-like lectins/glucanases"/>
    <property type="match status" value="1"/>
</dbReference>
<dbReference type="InterPro" id="IPR000757">
    <property type="entry name" value="Beta-glucanase-like"/>
</dbReference>
<dbReference type="Proteomes" id="UP000664859">
    <property type="component" value="Unassembled WGS sequence"/>
</dbReference>
<feature type="domain" description="GH16" evidence="2">
    <location>
        <begin position="176"/>
        <end position="499"/>
    </location>
</feature>
<evidence type="ECO:0000313" key="3">
    <source>
        <dbReference type="EMBL" id="KAG5181710.1"/>
    </source>
</evidence>
<dbReference type="InterPro" id="IPR013320">
    <property type="entry name" value="ConA-like_dom_sf"/>
</dbReference>
<organism evidence="3 4">
    <name type="scientific">Tribonema minus</name>
    <dbReference type="NCBI Taxonomy" id="303371"/>
    <lineage>
        <taxon>Eukaryota</taxon>
        <taxon>Sar</taxon>
        <taxon>Stramenopiles</taxon>
        <taxon>Ochrophyta</taxon>
        <taxon>PX clade</taxon>
        <taxon>Xanthophyceae</taxon>
        <taxon>Tribonematales</taxon>
        <taxon>Tribonemataceae</taxon>
        <taxon>Tribonema</taxon>
    </lineage>
</organism>
<name>A0A835YUL8_9STRA</name>
<accession>A0A835YUL8</accession>
<reference evidence="3" key="1">
    <citation type="submission" date="2021-02" db="EMBL/GenBank/DDBJ databases">
        <title>First Annotated Genome of the Yellow-green Alga Tribonema minus.</title>
        <authorList>
            <person name="Mahan K.M."/>
        </authorList>
    </citation>
    <scope>NUCLEOTIDE SEQUENCE</scope>
    <source>
        <strain evidence="3">UTEX B ZZ1240</strain>
    </source>
</reference>
<evidence type="ECO:0000259" key="2">
    <source>
        <dbReference type="PROSITE" id="PS51762"/>
    </source>
</evidence>
<comment type="caution">
    <text evidence="3">The sequence shown here is derived from an EMBL/GenBank/DDBJ whole genome shotgun (WGS) entry which is preliminary data.</text>
</comment>
<evidence type="ECO:0000256" key="1">
    <source>
        <dbReference type="SAM" id="Phobius"/>
    </source>
</evidence>
<dbReference type="OrthoDB" id="4781at2759"/>
<dbReference type="Pfam" id="PF26113">
    <property type="entry name" value="GH16_XgeA"/>
    <property type="match status" value="1"/>
</dbReference>
<sequence length="744" mass="78498">MDNADKAESGGCCGGLGHSAKAIPKKTLIIAGVVTAVVIAAIVGAVVGTQAAKNSSGSSDSSDVQPIAGCGAATAYSSDAAQTEGVSYWFSDSTCCSKCPVASVGTYDCGGGLLKYVTQCASGSAPYTSYYSPAGLTSKDAPACSATDPSSTTATKCSAQEPQAAATAAGGFFTEVPKAAAPVPAPTPAPSSGKIVPSFGVPRKLLWSDEFDGTALNTDIWTPYVGNGCEQKATDGTLAPNCGFGNGELQSYEAANVYVQGGSLYLNAELLAKPLANTAQIASGKVTSNAPYTAKFGRVEALITLPFGIGLWPSFFLLPVNETYGPWPASGEIDILETYNIQPSPVATPVLSSLHYGTPVYLNGPKGQAQGIAHYLVYLNRPKGQNGCVLMDGRSLGGEPHVFALEWSPESLKFYVDNYLFCEMTQWWTEDSAKVNADPSAPFDQPFYITLALAVGGQVPQVASLAQLPPDTLPAQLPTDTLTAQLKIDYVRVFAATAAEMAWVNPFPGPVVPAGQTDGWFYAPEPASGAYHIDLQTDTQSPFVFTPALVRIENEYFDFGGEGVGYHELTPLTNEGTCALRPYDGVDVHEENIYIPPLAFKFGDSGGAYVRYMATEWTAYSITVPKLYPFLFVEVRHSTLTPNAQFKLIADSFNCVNPEADGGITLLETQVVLSHLAVQPPSPALGLEDVSPCWQQQFFQAAAPLPVGAHTLVFCSLTDNLNVSYMNFTPYPPTENPVEGPGCD</sequence>
<keyword evidence="1" id="KW-0472">Membrane</keyword>
<keyword evidence="1" id="KW-0812">Transmembrane</keyword>
<dbReference type="Gene3D" id="2.60.120.200">
    <property type="match status" value="1"/>
</dbReference>
<evidence type="ECO:0000313" key="4">
    <source>
        <dbReference type="Proteomes" id="UP000664859"/>
    </source>
</evidence>
<dbReference type="GO" id="GO:0004553">
    <property type="term" value="F:hydrolase activity, hydrolyzing O-glycosyl compounds"/>
    <property type="evidence" value="ECO:0007669"/>
    <property type="project" value="InterPro"/>
</dbReference>
<protein>
    <submittedName>
        <fullName evidence="3">Concanavalin A-like lectin/glucanase domain-containing protein</fullName>
    </submittedName>
</protein>
<dbReference type="AlphaFoldDB" id="A0A835YUL8"/>
<keyword evidence="4" id="KW-1185">Reference proteome</keyword>
<dbReference type="PROSITE" id="PS51762">
    <property type="entry name" value="GH16_2"/>
    <property type="match status" value="1"/>
</dbReference>
<dbReference type="InterPro" id="IPR050546">
    <property type="entry name" value="Glycosyl_Hydrlase_16"/>
</dbReference>
<gene>
    <name evidence="3" type="ORF">JKP88DRAFT_320783</name>
</gene>
<dbReference type="Gene3D" id="2.60.120.260">
    <property type="entry name" value="Galactose-binding domain-like"/>
    <property type="match status" value="1"/>
</dbReference>
<dbReference type="CDD" id="cd08023">
    <property type="entry name" value="GH16_laminarinase_like"/>
    <property type="match status" value="1"/>
</dbReference>
<dbReference type="GO" id="GO:0009251">
    <property type="term" value="P:glucan catabolic process"/>
    <property type="evidence" value="ECO:0007669"/>
    <property type="project" value="TreeGrafter"/>
</dbReference>
<keyword evidence="1" id="KW-1133">Transmembrane helix</keyword>
<proteinExistence type="predicted"/>
<dbReference type="GO" id="GO:0030246">
    <property type="term" value="F:carbohydrate binding"/>
    <property type="evidence" value="ECO:0007669"/>
    <property type="project" value="UniProtKB-KW"/>
</dbReference>
<dbReference type="PANTHER" id="PTHR10963:SF24">
    <property type="entry name" value="GLYCOSIDASE C21B10.07-RELATED"/>
    <property type="match status" value="1"/>
</dbReference>
<dbReference type="EMBL" id="JAFCMP010000301">
    <property type="protein sequence ID" value="KAG5181710.1"/>
    <property type="molecule type" value="Genomic_DNA"/>
</dbReference>
<dbReference type="PANTHER" id="PTHR10963">
    <property type="entry name" value="GLYCOSYL HYDROLASE-RELATED"/>
    <property type="match status" value="1"/>
</dbReference>